<comment type="caution">
    <text evidence="3">The sequence shown here is derived from an EMBL/GenBank/DDBJ whole genome shotgun (WGS) entry which is preliminary data.</text>
</comment>
<evidence type="ECO:0000256" key="1">
    <source>
        <dbReference type="SAM" id="Coils"/>
    </source>
</evidence>
<feature type="compositionally biased region" description="Polar residues" evidence="2">
    <location>
        <begin position="349"/>
        <end position="360"/>
    </location>
</feature>
<dbReference type="Proteomes" id="UP001593940">
    <property type="component" value="Unassembled WGS sequence"/>
</dbReference>
<dbReference type="EMBL" id="JBHOMY010000031">
    <property type="protein sequence ID" value="MFC1457581.1"/>
    <property type="molecule type" value="Genomic_DNA"/>
</dbReference>
<evidence type="ECO:0000256" key="2">
    <source>
        <dbReference type="SAM" id="MobiDB-lite"/>
    </source>
</evidence>
<feature type="region of interest" description="Disordered" evidence="2">
    <location>
        <begin position="399"/>
        <end position="420"/>
    </location>
</feature>
<evidence type="ECO:0000313" key="3">
    <source>
        <dbReference type="EMBL" id="MFC1457581.1"/>
    </source>
</evidence>
<feature type="coiled-coil region" evidence="1">
    <location>
        <begin position="200"/>
        <end position="317"/>
    </location>
</feature>
<evidence type="ECO:0000313" key="4">
    <source>
        <dbReference type="Proteomes" id="UP001593940"/>
    </source>
</evidence>
<organism evidence="3 4">
    <name type="scientific">Microvirga arabica</name>
    <dbReference type="NCBI Taxonomy" id="1128671"/>
    <lineage>
        <taxon>Bacteria</taxon>
        <taxon>Pseudomonadati</taxon>
        <taxon>Pseudomonadota</taxon>
        <taxon>Alphaproteobacteria</taxon>
        <taxon>Hyphomicrobiales</taxon>
        <taxon>Methylobacteriaceae</taxon>
        <taxon>Microvirga</taxon>
    </lineage>
</organism>
<name>A0ABV6Y8I2_9HYPH</name>
<reference evidence="3 4" key="1">
    <citation type="submission" date="2024-09" db="EMBL/GenBank/DDBJ databases">
        <title>Nodulacao em especies de Leguminosae Basais da Amazonia e Caracterizacao dos Rizobios e Bacterias Associadas aos Nodulos.</title>
        <authorList>
            <person name="Jambeiro I.C.A."/>
            <person name="Lopes I.S."/>
            <person name="Aguiar E.R.G.R."/>
            <person name="Santos A.F.J."/>
            <person name="Dos Santos J.M.F."/>
            <person name="Gross E."/>
        </authorList>
    </citation>
    <scope>NUCLEOTIDE SEQUENCE [LARGE SCALE GENOMIC DNA]</scope>
    <source>
        <strain evidence="3 4">BRUESC1165</strain>
    </source>
</reference>
<proteinExistence type="predicted"/>
<sequence length="505" mass="54312">MIGYRSFHSRHFITELLTTTFLGFSLIIPAAAQVPPRIDPGAEAVNALDSDLAQKDLGQLLPLLLTSTDRRQLAADLEASIRKGDLKSAETSLNTAIEVGTLAIVLSDHLSNPNLLKALQDLNVQASAHSTPLMHAPAPPEICTTATEVSNANLAELQQALEQERSYGGMISQTLTALMQEHNALAARFESDTASHDIKSSEMQQALQQEQERSATLKQELQRLQEEYQTLLAAKEQAAAPADTAASDNRMRQEREQLDLTERQLAGTLKELRELQSLKDEIVASATSRMAELETALARAQMRSDVLMQELSAASDELRAFKEPRQPGPAPVMFRLASTGAEPPLAPPQQESVPAPTSQAKPLPSEGLSVAPEATSALSVKAPAAVVVAALPESIHPLPMTSAPPLKGDPSASPEPAKADDRLVSRAEELFRQGDVSGARLLLERVLASGHARGAFLLAETFDPNVLSKLGTLGLKGDAAKAREFYRQAQTLGMAQARDRLEALR</sequence>
<protein>
    <submittedName>
        <fullName evidence="3">Uncharacterized protein</fullName>
    </submittedName>
</protein>
<gene>
    <name evidence="3" type="ORF">ACETIH_12800</name>
</gene>
<dbReference type="RefSeq" id="WP_377029885.1">
    <property type="nucleotide sequence ID" value="NZ_JBHOMY010000031.1"/>
</dbReference>
<accession>A0ABV6Y8I2</accession>
<keyword evidence="1" id="KW-0175">Coiled coil</keyword>
<keyword evidence="4" id="KW-1185">Reference proteome</keyword>
<feature type="region of interest" description="Disordered" evidence="2">
    <location>
        <begin position="321"/>
        <end position="368"/>
    </location>
</feature>